<gene>
    <name evidence="6" type="ORF">DdX_03640</name>
</gene>
<dbReference type="AlphaFoldDB" id="A0AAD4NAH3"/>
<name>A0AAD4NAH3_9BILA</name>
<reference evidence="6" key="1">
    <citation type="submission" date="2022-01" db="EMBL/GenBank/DDBJ databases">
        <title>Genome Sequence Resource for Two Populations of Ditylenchus destructor, the Migratory Endoparasitic Phytonematode.</title>
        <authorList>
            <person name="Zhang H."/>
            <person name="Lin R."/>
            <person name="Xie B."/>
        </authorList>
    </citation>
    <scope>NUCLEOTIDE SEQUENCE</scope>
    <source>
        <strain evidence="6">BazhouSP</strain>
    </source>
</reference>
<evidence type="ECO:0000256" key="5">
    <source>
        <dbReference type="SAM" id="Phobius"/>
    </source>
</evidence>
<feature type="transmembrane region" description="Helical" evidence="5">
    <location>
        <begin position="87"/>
        <end position="107"/>
    </location>
</feature>
<keyword evidence="4 5" id="KW-0472">Membrane</keyword>
<sequence length="201" mass="22447">MYEKNSSSAIQPEGSNKEKTLLINKPINGLLTGDNNEDERYRCCFGRVHVETATRGIAAFHICLMAAVFILTIAVESGRSNHPSNYLPSQLVTMLLVSTIYVAIFVAQRKRIPGLYWPFLIFNGLGVAIGCLTLLLFCVVIVLSQFPMELMPWLAFCLVLMVGGVSLNAWFESVVYSAFQFMRQQEQLPSTYQIPTEKGVV</sequence>
<evidence type="ECO:0000313" key="6">
    <source>
        <dbReference type="EMBL" id="KAI1723480.1"/>
    </source>
</evidence>
<dbReference type="EMBL" id="JAKKPZ010000003">
    <property type="protein sequence ID" value="KAI1723480.1"/>
    <property type="molecule type" value="Genomic_DNA"/>
</dbReference>
<feature type="transmembrane region" description="Helical" evidence="5">
    <location>
        <begin position="119"/>
        <end position="144"/>
    </location>
</feature>
<proteinExistence type="predicted"/>
<comment type="subcellular location">
    <subcellularLocation>
        <location evidence="1">Endomembrane system</location>
        <topology evidence="1">Multi-pass membrane protein</topology>
    </subcellularLocation>
</comment>
<dbReference type="PANTHER" id="PTHR12479">
    <property type="entry name" value="LYSOSOMAL-ASSOCIATED TRANSMEMBRANE PROTEIN"/>
    <property type="match status" value="1"/>
</dbReference>
<organism evidence="6 7">
    <name type="scientific">Ditylenchus destructor</name>
    <dbReference type="NCBI Taxonomy" id="166010"/>
    <lineage>
        <taxon>Eukaryota</taxon>
        <taxon>Metazoa</taxon>
        <taxon>Ecdysozoa</taxon>
        <taxon>Nematoda</taxon>
        <taxon>Chromadorea</taxon>
        <taxon>Rhabditida</taxon>
        <taxon>Tylenchina</taxon>
        <taxon>Tylenchomorpha</taxon>
        <taxon>Sphaerularioidea</taxon>
        <taxon>Anguinidae</taxon>
        <taxon>Anguininae</taxon>
        <taxon>Ditylenchus</taxon>
    </lineage>
</organism>
<evidence type="ECO:0000256" key="3">
    <source>
        <dbReference type="ARBA" id="ARBA00022989"/>
    </source>
</evidence>
<keyword evidence="7" id="KW-1185">Reference proteome</keyword>
<keyword evidence="2 5" id="KW-0812">Transmembrane</keyword>
<evidence type="ECO:0000313" key="7">
    <source>
        <dbReference type="Proteomes" id="UP001201812"/>
    </source>
</evidence>
<evidence type="ECO:0000256" key="1">
    <source>
        <dbReference type="ARBA" id="ARBA00004127"/>
    </source>
</evidence>
<dbReference type="GO" id="GO:0005765">
    <property type="term" value="C:lysosomal membrane"/>
    <property type="evidence" value="ECO:0007669"/>
    <property type="project" value="TreeGrafter"/>
</dbReference>
<dbReference type="InterPro" id="IPR051115">
    <property type="entry name" value="LAPTM_transporter"/>
</dbReference>
<comment type="caution">
    <text evidence="6">The sequence shown here is derived from an EMBL/GenBank/DDBJ whole genome shotgun (WGS) entry which is preliminary data.</text>
</comment>
<feature type="transmembrane region" description="Helical" evidence="5">
    <location>
        <begin position="57"/>
        <end position="75"/>
    </location>
</feature>
<evidence type="ECO:0000256" key="4">
    <source>
        <dbReference type="ARBA" id="ARBA00023136"/>
    </source>
</evidence>
<feature type="transmembrane region" description="Helical" evidence="5">
    <location>
        <begin position="150"/>
        <end position="171"/>
    </location>
</feature>
<dbReference type="Proteomes" id="UP001201812">
    <property type="component" value="Unassembled WGS sequence"/>
</dbReference>
<dbReference type="PANTHER" id="PTHR12479:SF10">
    <property type="entry name" value="LYSOSOMAL-ASSOCIATED TRANSMEMBRANE PROTEIN"/>
    <property type="match status" value="1"/>
</dbReference>
<keyword evidence="3 5" id="KW-1133">Transmembrane helix</keyword>
<evidence type="ECO:0000256" key="2">
    <source>
        <dbReference type="ARBA" id="ARBA00022692"/>
    </source>
</evidence>
<dbReference type="GO" id="GO:0012505">
    <property type="term" value="C:endomembrane system"/>
    <property type="evidence" value="ECO:0007669"/>
    <property type="project" value="UniProtKB-SubCell"/>
</dbReference>
<accession>A0AAD4NAH3</accession>
<protein>
    <submittedName>
        <fullName evidence="6">Uncharacterized protein</fullName>
    </submittedName>
</protein>